<keyword evidence="4" id="KW-1185">Reference proteome</keyword>
<protein>
    <recommendedName>
        <fullName evidence="2">Tc1-like transposase DDE domain-containing protein</fullName>
    </recommendedName>
</protein>
<feature type="compositionally biased region" description="Basic residues" evidence="1">
    <location>
        <begin position="31"/>
        <end position="41"/>
    </location>
</feature>
<name>A0A0B7N8T3_9FUNG</name>
<reference evidence="3 4" key="1">
    <citation type="submission" date="2014-09" db="EMBL/GenBank/DDBJ databases">
        <authorList>
            <person name="Ellenberger Sabrina"/>
        </authorList>
    </citation>
    <scope>NUCLEOTIDE SEQUENCE [LARGE SCALE GENOMIC DNA]</scope>
    <source>
        <strain evidence="3 4">CBS 412.66</strain>
    </source>
</reference>
<evidence type="ECO:0000313" key="3">
    <source>
        <dbReference type="EMBL" id="CEP13844.1"/>
    </source>
</evidence>
<dbReference type="EMBL" id="LN730558">
    <property type="protein sequence ID" value="CEP13844.1"/>
    <property type="molecule type" value="Genomic_DNA"/>
</dbReference>
<dbReference type="OrthoDB" id="2266637at2759"/>
<evidence type="ECO:0000256" key="1">
    <source>
        <dbReference type="SAM" id="MobiDB-lite"/>
    </source>
</evidence>
<dbReference type="GO" id="GO:0003676">
    <property type="term" value="F:nucleic acid binding"/>
    <property type="evidence" value="ECO:0007669"/>
    <property type="project" value="InterPro"/>
</dbReference>
<organism evidence="3 4">
    <name type="scientific">Parasitella parasitica</name>
    <dbReference type="NCBI Taxonomy" id="35722"/>
    <lineage>
        <taxon>Eukaryota</taxon>
        <taxon>Fungi</taxon>
        <taxon>Fungi incertae sedis</taxon>
        <taxon>Mucoromycota</taxon>
        <taxon>Mucoromycotina</taxon>
        <taxon>Mucoromycetes</taxon>
        <taxon>Mucorales</taxon>
        <taxon>Mucorineae</taxon>
        <taxon>Mucoraceae</taxon>
        <taxon>Parasitella</taxon>
    </lineage>
</organism>
<dbReference type="Proteomes" id="UP000054107">
    <property type="component" value="Unassembled WGS sequence"/>
</dbReference>
<dbReference type="Pfam" id="PF13358">
    <property type="entry name" value="DDE_3"/>
    <property type="match status" value="1"/>
</dbReference>
<gene>
    <name evidence="3" type="primary">PARPA_07978.1 scaffold 31073</name>
</gene>
<evidence type="ECO:0000259" key="2">
    <source>
        <dbReference type="Pfam" id="PF13358"/>
    </source>
</evidence>
<dbReference type="PANTHER" id="PTHR46564">
    <property type="entry name" value="TRANSPOSASE"/>
    <property type="match status" value="1"/>
</dbReference>
<accession>A0A0B7N8T3</accession>
<dbReference type="STRING" id="35722.A0A0B7N8T3"/>
<evidence type="ECO:0000313" key="4">
    <source>
        <dbReference type="Proteomes" id="UP000054107"/>
    </source>
</evidence>
<feature type="region of interest" description="Disordered" evidence="1">
    <location>
        <begin position="23"/>
        <end position="44"/>
    </location>
</feature>
<sequence>MVAQNDALQRLHLQIREPLKPKRVKVDGSQKRKKPVAKPSRKGTVTGHYARIISKTLDDMEKFPEMKNLYLVMGNAPIHTSDSIKNLIEARGYRAIYLPPYSPELNPIENFWSIVKNSVKRSAFKETENLKTKIAEASECGSRKTLHNIAYHSVNNF</sequence>
<proteinExistence type="predicted"/>
<dbReference type="Gene3D" id="3.30.420.10">
    <property type="entry name" value="Ribonuclease H-like superfamily/Ribonuclease H"/>
    <property type="match status" value="1"/>
</dbReference>
<dbReference type="AlphaFoldDB" id="A0A0B7N8T3"/>
<dbReference type="PANTHER" id="PTHR46564:SF1">
    <property type="entry name" value="TRANSPOSASE"/>
    <property type="match status" value="1"/>
</dbReference>
<dbReference type="InterPro" id="IPR038717">
    <property type="entry name" value="Tc1-like_DDE_dom"/>
</dbReference>
<dbReference type="InterPro" id="IPR036397">
    <property type="entry name" value="RNaseH_sf"/>
</dbReference>
<feature type="domain" description="Tc1-like transposase DDE" evidence="2">
    <location>
        <begin position="60"/>
        <end position="131"/>
    </location>
</feature>